<sequence length="328" mass="35933">MERVVEPREDPVLARTLAAAELPATGRFHRRAGWVSRAWIGDEVVVRVTSDTRHRDAFRHEARVVRLLAGSDVPHARRVAHGDGPDGPWYVSERLRGTSLHEAWRGADVATRRALVESLASALQALHRVPAPPDLLPPWLAAALDGVPWPAFHPPVVGRTLELVEAARRRPDHDARLLDDVAARVRELSALFVDDEPVLVHGDLHGSNVVVDGDRVTGLVDFAESLAQPADAELDTVLRWCARAQEFPPTPDGQGLDPATLTAVPGWLRGAYPQLFAHPRLRDRLATYDLFVELAIHAHHPDPGVRAAAARRTARVVSGHGHLAALAW</sequence>
<protein>
    <submittedName>
        <fullName evidence="2">Phosphotransferase</fullName>
    </submittedName>
</protein>
<accession>A0ABV3PCA4</accession>
<dbReference type="PANTHER" id="PTHR21310">
    <property type="entry name" value="AMINOGLYCOSIDE PHOSPHOTRANSFERASE-RELATED-RELATED"/>
    <property type="match status" value="1"/>
</dbReference>
<dbReference type="InterPro" id="IPR011009">
    <property type="entry name" value="Kinase-like_dom_sf"/>
</dbReference>
<dbReference type="InterPro" id="IPR002575">
    <property type="entry name" value="Aminoglycoside_PTrfase"/>
</dbReference>
<dbReference type="SUPFAM" id="SSF56112">
    <property type="entry name" value="Protein kinase-like (PK-like)"/>
    <property type="match status" value="1"/>
</dbReference>
<feature type="domain" description="Aminoglycoside phosphotransferase" evidence="1">
    <location>
        <begin position="39"/>
        <end position="247"/>
    </location>
</feature>
<dbReference type="InterPro" id="IPR051678">
    <property type="entry name" value="AGP_Transferase"/>
</dbReference>
<dbReference type="EMBL" id="JBFNQN010000016">
    <property type="protein sequence ID" value="MEW9267279.1"/>
    <property type="molecule type" value="Genomic_DNA"/>
</dbReference>
<dbReference type="RefSeq" id="WP_367640553.1">
    <property type="nucleotide sequence ID" value="NZ_JBFNQN010000016.1"/>
</dbReference>
<evidence type="ECO:0000259" key="1">
    <source>
        <dbReference type="Pfam" id="PF01636"/>
    </source>
</evidence>
<dbReference type="Proteomes" id="UP001555826">
    <property type="component" value="Unassembled WGS sequence"/>
</dbReference>
<dbReference type="Pfam" id="PF01636">
    <property type="entry name" value="APH"/>
    <property type="match status" value="1"/>
</dbReference>
<dbReference type="Gene3D" id="3.90.1200.10">
    <property type="match status" value="1"/>
</dbReference>
<evidence type="ECO:0000313" key="3">
    <source>
        <dbReference type="Proteomes" id="UP001555826"/>
    </source>
</evidence>
<reference evidence="2 3" key="1">
    <citation type="submission" date="2024-07" db="EMBL/GenBank/DDBJ databases">
        <authorList>
            <person name="Thanompreechachai J."/>
            <person name="Duangmal K."/>
        </authorList>
    </citation>
    <scope>NUCLEOTIDE SEQUENCE [LARGE SCALE GENOMIC DNA]</scope>
    <source>
        <strain evidence="2 3">KCTC 19886</strain>
    </source>
</reference>
<proteinExistence type="predicted"/>
<keyword evidence="3" id="KW-1185">Reference proteome</keyword>
<organism evidence="2 3">
    <name type="scientific">Kineococcus endophyticus</name>
    <dbReference type="NCBI Taxonomy" id="1181883"/>
    <lineage>
        <taxon>Bacteria</taxon>
        <taxon>Bacillati</taxon>
        <taxon>Actinomycetota</taxon>
        <taxon>Actinomycetes</taxon>
        <taxon>Kineosporiales</taxon>
        <taxon>Kineosporiaceae</taxon>
        <taxon>Kineococcus</taxon>
    </lineage>
</organism>
<gene>
    <name evidence="2" type="ORF">AB1207_21220</name>
</gene>
<name>A0ABV3PCA4_9ACTN</name>
<evidence type="ECO:0000313" key="2">
    <source>
        <dbReference type="EMBL" id="MEW9267279.1"/>
    </source>
</evidence>
<comment type="caution">
    <text evidence="2">The sequence shown here is derived from an EMBL/GenBank/DDBJ whole genome shotgun (WGS) entry which is preliminary data.</text>
</comment>